<feature type="region of interest" description="Disordered" evidence="1">
    <location>
        <begin position="289"/>
        <end position="310"/>
    </location>
</feature>
<feature type="region of interest" description="Disordered" evidence="1">
    <location>
        <begin position="59"/>
        <end position="83"/>
    </location>
</feature>
<feature type="chain" id="PRO_5047168556" evidence="2">
    <location>
        <begin position="21"/>
        <end position="310"/>
    </location>
</feature>
<reference evidence="4" key="1">
    <citation type="submission" date="2024-06" db="EMBL/GenBank/DDBJ databases">
        <title>Multi-omics analyses provide insights into the biosynthesis of the anticancer antibiotic pleurotin in Hohenbuehelia grisea.</title>
        <authorList>
            <person name="Weaver J.A."/>
            <person name="Alberti F."/>
        </authorList>
    </citation>
    <scope>NUCLEOTIDE SEQUENCE [LARGE SCALE GENOMIC DNA]</scope>
    <source>
        <strain evidence="4">T-177</strain>
    </source>
</reference>
<sequence length="310" mass="35049">MKFSASFAFLALSVIKLASANPLESHEEVVQVENLENGEQYYTTKIVYVDETETVTLPHKTNKAYATPRPQPAYTPSRPQKPKPFYGTTTITVHETVTLTAEIPGPTRPVFDDHLGCNHNSRHFQHHGHSTTPPQPGETVTVTAVGEAPNSTQKHPPNAAGVATTTVYTNIPEITAVAIKEPYTMTITERVVHVVRARRRHPGSRVVVVYKRTVQIIPDAGDFTIVLPPWYEKRKDSGYAWSFLTWTERLQYWITNQLKVVWKDLMKKARAEARDRAIDLAKQKAGLPGRVRVARPRPPPRRKAYRKELF</sequence>
<dbReference type="EMBL" id="JASNQZ010000012">
    <property type="protein sequence ID" value="KAL0948732.1"/>
    <property type="molecule type" value="Genomic_DNA"/>
</dbReference>
<organism evidence="3 4">
    <name type="scientific">Hohenbuehelia grisea</name>
    <dbReference type="NCBI Taxonomy" id="104357"/>
    <lineage>
        <taxon>Eukaryota</taxon>
        <taxon>Fungi</taxon>
        <taxon>Dikarya</taxon>
        <taxon>Basidiomycota</taxon>
        <taxon>Agaricomycotina</taxon>
        <taxon>Agaricomycetes</taxon>
        <taxon>Agaricomycetidae</taxon>
        <taxon>Agaricales</taxon>
        <taxon>Pleurotineae</taxon>
        <taxon>Pleurotaceae</taxon>
        <taxon>Hohenbuehelia</taxon>
    </lineage>
</organism>
<evidence type="ECO:0000256" key="1">
    <source>
        <dbReference type="SAM" id="MobiDB-lite"/>
    </source>
</evidence>
<protein>
    <submittedName>
        <fullName evidence="3">Uncharacterized protein</fullName>
    </submittedName>
</protein>
<feature type="compositionally biased region" description="Basic residues" evidence="1">
    <location>
        <begin position="292"/>
        <end position="310"/>
    </location>
</feature>
<proteinExistence type="predicted"/>
<keyword evidence="2" id="KW-0732">Signal</keyword>
<dbReference type="Proteomes" id="UP001556367">
    <property type="component" value="Unassembled WGS sequence"/>
</dbReference>
<gene>
    <name evidence="3" type="ORF">HGRIS_008866</name>
</gene>
<comment type="caution">
    <text evidence="3">The sequence shown here is derived from an EMBL/GenBank/DDBJ whole genome shotgun (WGS) entry which is preliminary data.</text>
</comment>
<feature type="signal peptide" evidence="2">
    <location>
        <begin position="1"/>
        <end position="20"/>
    </location>
</feature>
<evidence type="ECO:0000313" key="4">
    <source>
        <dbReference type="Proteomes" id="UP001556367"/>
    </source>
</evidence>
<evidence type="ECO:0000256" key="2">
    <source>
        <dbReference type="SAM" id="SignalP"/>
    </source>
</evidence>
<accession>A0ABR3IZF5</accession>
<name>A0ABR3IZF5_9AGAR</name>
<keyword evidence="4" id="KW-1185">Reference proteome</keyword>
<evidence type="ECO:0000313" key="3">
    <source>
        <dbReference type="EMBL" id="KAL0948732.1"/>
    </source>
</evidence>